<gene>
    <name evidence="1" type="ORF">AWB80_02854</name>
</gene>
<sequence length="92" mass="10163">MTIYYSSDVLVTEFARFAKANIPEDASESQRLDMQRAFFGGVLIMMNLHQGICDLPDHLAVAAIHALQAEAVSFAKAQTVIARMSSEPHDHD</sequence>
<protein>
    <submittedName>
        <fullName evidence="1">Uncharacterized protein</fullName>
    </submittedName>
</protein>
<evidence type="ECO:0000313" key="2">
    <source>
        <dbReference type="Proteomes" id="UP000054911"/>
    </source>
</evidence>
<dbReference type="RefSeq" id="WP_061175330.1">
    <property type="nucleotide sequence ID" value="NZ_FCOE02000008.1"/>
</dbReference>
<comment type="caution">
    <text evidence="1">The sequence shown here is derived from an EMBL/GenBank/DDBJ whole genome shotgun (WGS) entry which is preliminary data.</text>
</comment>
<name>A0A158B030_9BURK</name>
<dbReference type="Proteomes" id="UP000054911">
    <property type="component" value="Unassembled WGS sequence"/>
</dbReference>
<organism evidence="1 2">
    <name type="scientific">Caballeronia pedi</name>
    <dbReference type="NCBI Taxonomy" id="1777141"/>
    <lineage>
        <taxon>Bacteria</taxon>
        <taxon>Pseudomonadati</taxon>
        <taxon>Pseudomonadota</taxon>
        <taxon>Betaproteobacteria</taxon>
        <taxon>Burkholderiales</taxon>
        <taxon>Burkholderiaceae</taxon>
        <taxon>Caballeronia</taxon>
    </lineage>
</organism>
<dbReference type="AlphaFoldDB" id="A0A158B030"/>
<reference evidence="1" key="1">
    <citation type="submission" date="2016-01" db="EMBL/GenBank/DDBJ databases">
        <authorList>
            <person name="Peeters C."/>
        </authorList>
    </citation>
    <scope>NUCLEOTIDE SEQUENCE [LARGE SCALE GENOMIC DNA]</scope>
    <source>
        <strain evidence="1">LMG 29323</strain>
    </source>
</reference>
<dbReference type="EMBL" id="FCOE02000008">
    <property type="protein sequence ID" value="SAK63343.1"/>
    <property type="molecule type" value="Genomic_DNA"/>
</dbReference>
<accession>A0A158B030</accession>
<evidence type="ECO:0000313" key="1">
    <source>
        <dbReference type="EMBL" id="SAK63343.1"/>
    </source>
</evidence>
<dbReference type="OrthoDB" id="9135756at2"/>
<keyword evidence="2" id="KW-1185">Reference proteome</keyword>
<proteinExistence type="predicted"/>
<dbReference type="STRING" id="1777141.AWB80_02854"/>